<dbReference type="RefSeq" id="WP_067482637.1">
    <property type="nucleotide sequence ID" value="NZ_LWMN01000011.1"/>
</dbReference>
<evidence type="ECO:0000313" key="4">
    <source>
        <dbReference type="EMBL" id="OAQ55998.1"/>
    </source>
</evidence>
<dbReference type="InterPro" id="IPR021759">
    <property type="entry name" value="WxLIP_HBD"/>
</dbReference>
<proteinExistence type="predicted"/>
<evidence type="ECO:0000313" key="5">
    <source>
        <dbReference type="Proteomes" id="UP000078516"/>
    </source>
</evidence>
<dbReference type="Proteomes" id="UP000078516">
    <property type="component" value="Unassembled WGS sequence"/>
</dbReference>
<gene>
    <name evidence="4" type="ORF">A6E74_04570</name>
</gene>
<sequence>MRRVVVGLICVASVVGLFFTGGSVVEASSPDFSVQAVLPESQTNEGVSYFDINLEPKQEEMLAVQVTNNSEEEMTLDIGVNTATTNSNGVINYGFSEAEPDDTLPINFAGIVELEDQSITLAASETRTVEAKVKMPEQSFDGILLGGITVSEQVSENESQITNRFSYSLAVVINQTDQEISPVVDLTQVNVDQRNRRSFVIGSIQNQAAMILNDVQVEAQVFEKGNETPIYTEARGDMRMAPNSTLPFGISTGTKPLQAGDYRLKMVVASGEEEWQFEKNFTITAKEARELNEQAVNLETNRTGLYLAIASGVVVLLLLVIAWLVYSKRKKK</sequence>
<evidence type="ECO:0000259" key="2">
    <source>
        <dbReference type="Pfam" id="PF06030"/>
    </source>
</evidence>
<evidence type="ECO:0000259" key="3">
    <source>
        <dbReference type="Pfam" id="PF11797"/>
    </source>
</evidence>
<protein>
    <submittedName>
        <fullName evidence="4">Uncharacterized protein</fullName>
    </submittedName>
</protein>
<dbReference type="AlphaFoldDB" id="A0A179ERX3"/>
<reference evidence="4 5" key="1">
    <citation type="submission" date="2016-04" db="EMBL/GenBank/DDBJ databases">
        <title>Draft genome of an Enterococcus thailandicus strain isolated from bovine feces.</title>
        <authorList>
            <person name="Beukers A.G."/>
            <person name="Zaheer R."/>
            <person name="Goji N."/>
            <person name="Cook S.R."/>
            <person name="Amoako K."/>
            <person name="Chaves A.V."/>
            <person name="Ward M.P."/>
            <person name="Mcallister T.A."/>
        </authorList>
    </citation>
    <scope>NUCLEOTIDE SEQUENCE [LARGE SCALE GENOMIC DNA]</scope>
    <source>
        <strain evidence="4 5">F0711D 46</strain>
    </source>
</reference>
<keyword evidence="1" id="KW-1133">Transmembrane helix</keyword>
<keyword evidence="1" id="KW-0472">Membrane</keyword>
<dbReference type="EMBL" id="LWMN01000011">
    <property type="protein sequence ID" value="OAQ55998.1"/>
    <property type="molecule type" value="Genomic_DNA"/>
</dbReference>
<dbReference type="InterPro" id="IPR010317">
    <property type="entry name" value="WxLIP_PGBD"/>
</dbReference>
<organism evidence="4 5">
    <name type="scientific">Enterococcus thailandicus</name>
    <dbReference type="NCBI Taxonomy" id="417368"/>
    <lineage>
        <taxon>Bacteria</taxon>
        <taxon>Bacillati</taxon>
        <taxon>Bacillota</taxon>
        <taxon>Bacilli</taxon>
        <taxon>Lactobacillales</taxon>
        <taxon>Enterococcaceae</taxon>
        <taxon>Enterococcus</taxon>
    </lineage>
</organism>
<comment type="caution">
    <text evidence="4">The sequence shown here is derived from an EMBL/GenBank/DDBJ whole genome shotgun (WGS) entry which is preliminary data.</text>
</comment>
<keyword evidence="5" id="KW-1185">Reference proteome</keyword>
<name>A0A179ERX3_ENTTH</name>
<feature type="transmembrane region" description="Helical" evidence="1">
    <location>
        <begin position="304"/>
        <end position="326"/>
    </location>
</feature>
<dbReference type="Pfam" id="PF11797">
    <property type="entry name" value="WxLIP_HBD"/>
    <property type="match status" value="1"/>
</dbReference>
<feature type="domain" description="WxL Interacting Protein peptidoglycan binding" evidence="2">
    <location>
        <begin position="32"/>
        <end position="152"/>
    </location>
</feature>
<dbReference type="Pfam" id="PF06030">
    <property type="entry name" value="WxLIP_PGBD"/>
    <property type="match status" value="1"/>
</dbReference>
<evidence type="ECO:0000256" key="1">
    <source>
        <dbReference type="SAM" id="Phobius"/>
    </source>
</evidence>
<feature type="domain" description="WxL Interacting Protein host binding" evidence="3">
    <location>
        <begin position="157"/>
        <end position="293"/>
    </location>
</feature>
<keyword evidence="1" id="KW-0812">Transmembrane</keyword>
<accession>A0A179ERX3</accession>